<feature type="non-terminal residue" evidence="3">
    <location>
        <position position="227"/>
    </location>
</feature>
<comment type="caution">
    <text evidence="3">The sequence shown here is derived from an EMBL/GenBank/DDBJ whole genome shotgun (WGS) entry which is preliminary data.</text>
</comment>
<accession>A0ABR9MU45</accession>
<sequence length="227" mass="24717">MHLIREFAPVAYDFALASWGWLGVTDQVPRFASCFGDIFLESPKGWWFLDTVEGTLELQWRSMDEMFAELESADGRAEYLLEETLHQAEGRGMTLADDEVFAFVPPPAVTGSMAVENLAPLRFAIAASLSGRIHQELRIAATPALPAAPTHTQYTPRPAAHAAPEPYTPRTWSAPTPQAPAPVTPTVAPVAPAAATLPREPYTPRPYTPPTWSTPTPQAPAPRNPAH</sequence>
<reference evidence="3 4" key="1">
    <citation type="submission" date="2020-10" db="EMBL/GenBank/DDBJ databases">
        <title>Myceligenerans pegani sp. nov., an endophytic actinomycete isolated from Peganum harmala L. in Xinjiang, China.</title>
        <authorList>
            <person name="Xin L."/>
        </authorList>
    </citation>
    <scope>NUCLEOTIDE SEQUENCE [LARGE SCALE GENOMIC DNA]</scope>
    <source>
        <strain evidence="3 4">TRM65318</strain>
    </source>
</reference>
<feature type="compositionally biased region" description="Pro residues" evidence="1">
    <location>
        <begin position="217"/>
        <end position="227"/>
    </location>
</feature>
<dbReference type="RefSeq" id="WP_192861480.1">
    <property type="nucleotide sequence ID" value="NZ_JADAQT010000055.1"/>
</dbReference>
<evidence type="ECO:0000259" key="2">
    <source>
        <dbReference type="Pfam" id="PF08906"/>
    </source>
</evidence>
<feature type="compositionally biased region" description="Low complexity" evidence="1">
    <location>
        <begin position="184"/>
        <end position="200"/>
    </location>
</feature>
<dbReference type="Pfam" id="PF08906">
    <property type="entry name" value="T6SS_Tdi1_C"/>
    <property type="match status" value="1"/>
</dbReference>
<gene>
    <name evidence="3" type="ORF">IHE71_04110</name>
</gene>
<evidence type="ECO:0000313" key="4">
    <source>
        <dbReference type="Proteomes" id="UP000625527"/>
    </source>
</evidence>
<evidence type="ECO:0000256" key="1">
    <source>
        <dbReference type="SAM" id="MobiDB-lite"/>
    </source>
</evidence>
<keyword evidence="4" id="KW-1185">Reference proteome</keyword>
<feature type="domain" description="T6SS immunity protein Tdi1 C-terminal" evidence="2">
    <location>
        <begin position="62"/>
        <end position="124"/>
    </location>
</feature>
<feature type="region of interest" description="Disordered" evidence="1">
    <location>
        <begin position="148"/>
        <end position="227"/>
    </location>
</feature>
<dbReference type="EMBL" id="JADAQT010000055">
    <property type="protein sequence ID" value="MBE1874894.1"/>
    <property type="molecule type" value="Genomic_DNA"/>
</dbReference>
<dbReference type="Proteomes" id="UP000625527">
    <property type="component" value="Unassembled WGS sequence"/>
</dbReference>
<evidence type="ECO:0000313" key="3">
    <source>
        <dbReference type="EMBL" id="MBE1874894.1"/>
    </source>
</evidence>
<name>A0ABR9MU45_9MICO</name>
<organism evidence="3 4">
    <name type="scientific">Myceligenerans pegani</name>
    <dbReference type="NCBI Taxonomy" id="2776917"/>
    <lineage>
        <taxon>Bacteria</taxon>
        <taxon>Bacillati</taxon>
        <taxon>Actinomycetota</taxon>
        <taxon>Actinomycetes</taxon>
        <taxon>Micrococcales</taxon>
        <taxon>Promicromonosporaceae</taxon>
        <taxon>Myceligenerans</taxon>
    </lineage>
</organism>
<dbReference type="InterPro" id="IPR015002">
    <property type="entry name" value="T6SS_Tdi1_C"/>
</dbReference>
<proteinExistence type="predicted"/>
<protein>
    <submittedName>
        <fullName evidence="3">DUF1851 domain-containing protein</fullName>
    </submittedName>
</protein>